<dbReference type="Pfam" id="PF14614">
    <property type="entry name" value="DUF4450"/>
    <property type="match status" value="1"/>
</dbReference>
<dbReference type="InterPro" id="IPR012341">
    <property type="entry name" value="6hp_glycosidase-like_sf"/>
</dbReference>
<comment type="caution">
    <text evidence="2">The sequence shown here is derived from an EMBL/GenBank/DDBJ whole genome shotgun (WGS) entry which is preliminary data.</text>
</comment>
<dbReference type="InterPro" id="IPR008928">
    <property type="entry name" value="6-hairpin_glycosidase_sf"/>
</dbReference>
<dbReference type="RefSeq" id="WP_183580727.1">
    <property type="nucleotide sequence ID" value="NZ_JACHXJ010000001.1"/>
</dbReference>
<dbReference type="Gene3D" id="1.50.10.10">
    <property type="match status" value="1"/>
</dbReference>
<protein>
    <recommendedName>
        <fullName evidence="4">Glycosyl-hydrolase family 116 catalytic region domain-containing protein</fullName>
    </recommendedName>
</protein>
<dbReference type="AlphaFoldDB" id="A0A839TN69"/>
<feature type="region of interest" description="Disordered" evidence="1">
    <location>
        <begin position="228"/>
        <end position="259"/>
    </location>
</feature>
<accession>A0A839TN69</accession>
<dbReference type="GO" id="GO:0005975">
    <property type="term" value="P:carbohydrate metabolic process"/>
    <property type="evidence" value="ECO:0007669"/>
    <property type="project" value="InterPro"/>
</dbReference>
<evidence type="ECO:0000256" key="1">
    <source>
        <dbReference type="SAM" id="MobiDB-lite"/>
    </source>
</evidence>
<dbReference type="SUPFAM" id="SSF48208">
    <property type="entry name" value="Six-hairpin glycosidases"/>
    <property type="match status" value="1"/>
</dbReference>
<evidence type="ECO:0000313" key="2">
    <source>
        <dbReference type="EMBL" id="MBB3126858.1"/>
    </source>
</evidence>
<name>A0A839TN69_9BACL</name>
<evidence type="ECO:0008006" key="4">
    <source>
        <dbReference type="Google" id="ProtNLM"/>
    </source>
</evidence>
<dbReference type="InterPro" id="IPR028028">
    <property type="entry name" value="DUF4450"/>
</dbReference>
<sequence length="1233" mass="136886">MPNRTYLSGRTPSPYHTKDGVFRVANGPQVYNRALYGAYLPDIGKRFRVFAGDLPEWMMFLPGDGGRLLLGLGDGRTIKPLRKCERIEAGYDGARMLYEITDPILGPRGMLRLEVMPLAAEGGMVVKIDAPGGLNGLTVAAAYGGASGQTHARTLDPGYTPQDVTQLKQADCEGNKIQARGDGFELSAGWMKGGRITGQTTMPGTFEVMNAMETRVWFHGESVYVSDPGSAPQDFGARPEESGSASPVNPLPNMDPSAKRPLLVFQSGEDTDWSRPHYIVLRYGDAEIVPLTVSEAEQLYQDASACYEQVATTATVNTPSELLNAALRTACAALEGAWLSPVFAHGAWSWNSRLSGWRSMYGPIQLGWHERVRAAAGHFIGMQLKSGSGGTGRPDPDPEFGLARQSGRSVFVSEGMIPYTKGMEGTAKYDMQQVFMDQLLMEWEWTGDRTFAAQLYPALKRHLAWEERCFDADGDGLYENYANYWASDGVFASGAGCALASAYNYRAHLGAAELAGQLGEDPVPFRRRAQQIREAVHGRLWLVREGHIAESQDGYGAKLVHPSTSLPTIVHTIESGILDDFQIYQTLQYTKHVLERVAVETSEGLGELVWNSNWAPYVWSVRDIDYADVLHAALSFYRIGQAEEGYKLLLGAICDSTSRHVSPGAFMCVYEGKSVDFTDTSSMFARTVTEGLYGIQAKLQHGRYEISPNFPERWEHASFCSEQIGYSYSREGQTETYVFRSSVKASLRVRLKARSTVLSAKANGSPMSFELKAGIGQSYLIVDGIELPAGKEVSLSVRYSGTARTAMPPELTAAAGRRLRLRMPEGMLAKEIYDPQGVFRDTSIEAGEDTIECAVRQDAVGRHTSFVRVLQHGLPSWEPLHIDVRQPIETESVDWSPENEEFRVRFTNHTQEYLQFEASFGQVSYPIGLRQGESTDPLTFRMNGAQALPGTNRFPLKLSLPDGEQLEAEALYTDWTLKLPDGVKLRHIPIDRAFNARAGDLFRKEYLSPRSPFCSLQVPIHLIPSNWCVTRSIGMELINDRLLSRQVNDHGLVVTETGISFLQQRNPQVPNGAFASRWDVFPDSLELPVGCSGRRIYMLLTGYTNQMQCGVINADIEVIYRDGEAEIHPLVAPQDFRSMEKGPETERDCDRDVYGPVPMYRLRIGDIRDSEHWNDSYDEPDGPDWHELNPIYARSLYAQVKDIAVKPKDIDRVKIRAVANDIIIGVLGLTVVI</sequence>
<gene>
    <name evidence="2" type="ORF">FHS19_001512</name>
</gene>
<proteinExistence type="predicted"/>
<dbReference type="EMBL" id="JACHXJ010000001">
    <property type="protein sequence ID" value="MBB3126858.1"/>
    <property type="molecule type" value="Genomic_DNA"/>
</dbReference>
<dbReference type="Proteomes" id="UP000517523">
    <property type="component" value="Unassembled WGS sequence"/>
</dbReference>
<evidence type="ECO:0000313" key="3">
    <source>
        <dbReference type="Proteomes" id="UP000517523"/>
    </source>
</evidence>
<organism evidence="2 3">
    <name type="scientific">Paenibacillus rhizosphaerae</name>
    <dbReference type="NCBI Taxonomy" id="297318"/>
    <lineage>
        <taxon>Bacteria</taxon>
        <taxon>Bacillati</taxon>
        <taxon>Bacillota</taxon>
        <taxon>Bacilli</taxon>
        <taxon>Bacillales</taxon>
        <taxon>Paenibacillaceae</taxon>
        <taxon>Paenibacillus</taxon>
    </lineage>
</organism>
<reference evidence="2 3" key="1">
    <citation type="submission" date="2020-08" db="EMBL/GenBank/DDBJ databases">
        <title>Genomic Encyclopedia of Type Strains, Phase III (KMG-III): the genomes of soil and plant-associated and newly described type strains.</title>
        <authorList>
            <person name="Whitman W."/>
        </authorList>
    </citation>
    <scope>NUCLEOTIDE SEQUENCE [LARGE SCALE GENOMIC DNA]</scope>
    <source>
        <strain evidence="2 3">CECT 5831</strain>
    </source>
</reference>